<name>A0ABV2JQ16_9GAMM</name>
<evidence type="ECO:0000313" key="3">
    <source>
        <dbReference type="EMBL" id="MET3650687.1"/>
    </source>
</evidence>
<sequence>MDLFKFFDAYSIRARLFPAIIAAAPALAALSLLISWKSFGLSNLIATLGILVLLFAIADFSRARGRGIEGKLYAEHGGMPSIIMFRRNDSTIDAGSKDRYRSFLEGKLAVAAPSPAEESADQAAADAFYAQCGNWLRQNTRDTKKFPILFGENITYGFRRNLLGVKLLALCLNMIVVAGCIFILWRLSWHSDTPQGSRTMVVLVVAVAHAAYMLLAVSRTAVWDASKAYGRELILSCESFLTQSRSTTKKTAARKGSSKMDKTNPTPGQS</sequence>
<keyword evidence="2" id="KW-1133">Transmembrane helix</keyword>
<evidence type="ECO:0000313" key="4">
    <source>
        <dbReference type="Proteomes" id="UP001549184"/>
    </source>
</evidence>
<keyword evidence="2" id="KW-0472">Membrane</keyword>
<dbReference type="RefSeq" id="WP_354012176.1">
    <property type="nucleotide sequence ID" value="NZ_JBEPMU010000001.1"/>
</dbReference>
<protein>
    <submittedName>
        <fullName evidence="3">Phosphoglycerol transferase MdoB-like AlkP superfamily enzyme</fullName>
    </submittedName>
</protein>
<feature type="transmembrane region" description="Helical" evidence="2">
    <location>
        <begin position="40"/>
        <end position="58"/>
    </location>
</feature>
<keyword evidence="2" id="KW-0812">Transmembrane</keyword>
<feature type="transmembrane region" description="Helical" evidence="2">
    <location>
        <begin position="12"/>
        <end position="34"/>
    </location>
</feature>
<feature type="transmembrane region" description="Helical" evidence="2">
    <location>
        <begin position="167"/>
        <end position="187"/>
    </location>
</feature>
<accession>A0ABV2JQ16</accession>
<evidence type="ECO:0000256" key="1">
    <source>
        <dbReference type="SAM" id="MobiDB-lite"/>
    </source>
</evidence>
<reference evidence="3 4" key="1">
    <citation type="submission" date="2024-06" db="EMBL/GenBank/DDBJ databases">
        <title>Sorghum-associated microbial communities from plants grown in Nebraska, USA.</title>
        <authorList>
            <person name="Schachtman D."/>
        </authorList>
    </citation>
    <scope>NUCLEOTIDE SEQUENCE [LARGE SCALE GENOMIC DNA]</scope>
    <source>
        <strain evidence="3 4">1073</strain>
    </source>
</reference>
<proteinExistence type="predicted"/>
<dbReference type="Proteomes" id="UP001549184">
    <property type="component" value="Unassembled WGS sequence"/>
</dbReference>
<keyword evidence="4" id="KW-1185">Reference proteome</keyword>
<evidence type="ECO:0000256" key="2">
    <source>
        <dbReference type="SAM" id="Phobius"/>
    </source>
</evidence>
<feature type="transmembrane region" description="Helical" evidence="2">
    <location>
        <begin position="199"/>
        <end position="217"/>
    </location>
</feature>
<organism evidence="3 4">
    <name type="scientific">Dyella japonica</name>
    <dbReference type="NCBI Taxonomy" id="231455"/>
    <lineage>
        <taxon>Bacteria</taxon>
        <taxon>Pseudomonadati</taxon>
        <taxon>Pseudomonadota</taxon>
        <taxon>Gammaproteobacteria</taxon>
        <taxon>Lysobacterales</taxon>
        <taxon>Rhodanobacteraceae</taxon>
        <taxon>Dyella</taxon>
    </lineage>
</organism>
<gene>
    <name evidence="3" type="ORF">ABIC75_000389</name>
</gene>
<feature type="compositionally biased region" description="Basic residues" evidence="1">
    <location>
        <begin position="247"/>
        <end position="257"/>
    </location>
</feature>
<comment type="caution">
    <text evidence="3">The sequence shown here is derived from an EMBL/GenBank/DDBJ whole genome shotgun (WGS) entry which is preliminary data.</text>
</comment>
<feature type="region of interest" description="Disordered" evidence="1">
    <location>
        <begin position="244"/>
        <end position="270"/>
    </location>
</feature>
<dbReference type="EMBL" id="JBEPMU010000001">
    <property type="protein sequence ID" value="MET3650687.1"/>
    <property type="molecule type" value="Genomic_DNA"/>
</dbReference>